<reference evidence="2 3" key="1">
    <citation type="submission" date="2013-02" db="EMBL/GenBank/DDBJ databases">
        <title>A novel strain isolated from Lonar lake, Maharashtra, India.</title>
        <authorList>
            <person name="Singh A."/>
        </authorList>
    </citation>
    <scope>NUCLEOTIDE SEQUENCE [LARGE SCALE GENOMIC DNA]</scope>
    <source>
        <strain evidence="2 3">AK24</strain>
    </source>
</reference>
<evidence type="ECO:0000313" key="3">
    <source>
        <dbReference type="Proteomes" id="UP000013909"/>
    </source>
</evidence>
<sequence>MVLRHFDWLFLFFMLSEWFCWLILPCFLVFWLFSAVQARAVPYRPKPESYPNAVGDKRDEKSLGKRSALNSHAGFDEAGAGNTIGRLVRQHSTLPVGR</sequence>
<dbReference type="Proteomes" id="UP000013909">
    <property type="component" value="Unassembled WGS sequence"/>
</dbReference>
<proteinExistence type="predicted"/>
<dbReference type="AlphaFoldDB" id="R7ZYZ4"/>
<name>R7ZYZ4_9BACT</name>
<keyword evidence="3" id="KW-1185">Reference proteome</keyword>
<accession>R7ZYZ4</accession>
<gene>
    <name evidence="2" type="ORF">ADIS_0273</name>
</gene>
<evidence type="ECO:0000256" key="1">
    <source>
        <dbReference type="SAM" id="MobiDB-lite"/>
    </source>
</evidence>
<protein>
    <submittedName>
        <fullName evidence="2">Uncharacterized protein</fullName>
    </submittedName>
</protein>
<comment type="caution">
    <text evidence="2">The sequence shown here is derived from an EMBL/GenBank/DDBJ whole genome shotgun (WGS) entry which is preliminary data.</text>
</comment>
<evidence type="ECO:0000313" key="2">
    <source>
        <dbReference type="EMBL" id="EON79268.1"/>
    </source>
</evidence>
<feature type="region of interest" description="Disordered" evidence="1">
    <location>
        <begin position="45"/>
        <end position="64"/>
    </location>
</feature>
<dbReference type="EMBL" id="AQHR01000010">
    <property type="protein sequence ID" value="EON79268.1"/>
    <property type="molecule type" value="Genomic_DNA"/>
</dbReference>
<organism evidence="2 3">
    <name type="scientific">Lunatimonas lonarensis</name>
    <dbReference type="NCBI Taxonomy" id="1232681"/>
    <lineage>
        <taxon>Bacteria</taxon>
        <taxon>Pseudomonadati</taxon>
        <taxon>Bacteroidota</taxon>
        <taxon>Cytophagia</taxon>
        <taxon>Cytophagales</taxon>
        <taxon>Cyclobacteriaceae</taxon>
    </lineage>
</organism>